<feature type="binding site" evidence="15">
    <location>
        <position position="467"/>
    </location>
    <ligand>
        <name>IMP</name>
        <dbReference type="ChEBI" id="CHEBI:58053"/>
    </ligand>
</feature>
<evidence type="ECO:0000256" key="3">
    <source>
        <dbReference type="ARBA" id="ARBA00005502"/>
    </source>
</evidence>
<evidence type="ECO:0000256" key="2">
    <source>
        <dbReference type="ARBA" id="ARBA00004496"/>
    </source>
</evidence>
<feature type="active site" description="Proton acceptor" evidence="15 16">
    <location>
        <position position="455"/>
    </location>
</feature>
<comment type="caution">
    <text evidence="15">Lacks conserved residue(s) required for the propagation of feature annotation.</text>
</comment>
<feature type="binding site" description="in other chain" evidence="15 18">
    <location>
        <position position="339"/>
    </location>
    <ligand>
        <name>K(+)</name>
        <dbReference type="ChEBI" id="CHEBI:29103"/>
        <note>ligand shared between two tetrameric partners</note>
    </ligand>
</feature>
<dbReference type="InterPro" id="IPR013785">
    <property type="entry name" value="Aldolase_TIM"/>
</dbReference>
<comment type="subunit">
    <text evidence="14">Homotetramer. Seems to be able to form heterotetramers composed from more than 1 of the 3 IMPDH gene products (IMD2-4).</text>
</comment>
<evidence type="ECO:0000256" key="19">
    <source>
        <dbReference type="PROSITE-ProRule" id="PRU00703"/>
    </source>
</evidence>
<dbReference type="SUPFAM" id="SSF51412">
    <property type="entry name" value="Inosine monophosphate dehydrogenase (IMPDH)"/>
    <property type="match status" value="1"/>
</dbReference>
<feature type="domain" description="CBS" evidence="22">
    <location>
        <begin position="122"/>
        <end position="189"/>
    </location>
</feature>
<dbReference type="PIRSF" id="PIRSF000130">
    <property type="entry name" value="IMPDH"/>
    <property type="match status" value="1"/>
</dbReference>
<evidence type="ECO:0000256" key="20">
    <source>
        <dbReference type="RuleBase" id="RU003927"/>
    </source>
</evidence>
<dbReference type="PANTHER" id="PTHR11911:SF111">
    <property type="entry name" value="INOSINE-5'-MONOPHOSPHATE DEHYDROGENASE"/>
    <property type="match status" value="1"/>
</dbReference>
<evidence type="ECO:0000256" key="16">
    <source>
        <dbReference type="PIRSR" id="PIRSR000130-1"/>
    </source>
</evidence>
<dbReference type="PROSITE" id="PS00487">
    <property type="entry name" value="IMP_DH_GMP_RED"/>
    <property type="match status" value="1"/>
</dbReference>
<keyword evidence="4 15" id="KW-0963">Cytoplasm</keyword>
<dbReference type="PROSITE" id="PS51371">
    <property type="entry name" value="CBS"/>
    <property type="match status" value="2"/>
</dbReference>
<name>A0A7S9KNR4_EPIFF</name>
<evidence type="ECO:0000256" key="15">
    <source>
        <dbReference type="HAMAP-Rule" id="MF_03156"/>
    </source>
</evidence>
<comment type="cofactor">
    <cofactor evidence="1 15">
        <name>K(+)</name>
        <dbReference type="ChEBI" id="CHEBI:29103"/>
    </cofactor>
</comment>
<comment type="subcellular location">
    <subcellularLocation>
        <location evidence="2 15">Cytoplasm</location>
    </subcellularLocation>
</comment>
<evidence type="ECO:0000256" key="4">
    <source>
        <dbReference type="ARBA" id="ARBA00022490"/>
    </source>
</evidence>
<feature type="binding site" evidence="15">
    <location>
        <begin position="425"/>
        <end position="429"/>
    </location>
    <ligand>
        <name>IMP</name>
        <dbReference type="ChEBI" id="CHEBI:58053"/>
    </ligand>
</feature>
<dbReference type="UniPathway" id="UPA00601">
    <property type="reaction ID" value="UER00295"/>
</dbReference>
<keyword evidence="5 15" id="KW-0479">Metal-binding</keyword>
<accession>A0A7S9KNR4</accession>
<dbReference type="GO" id="GO:0046872">
    <property type="term" value="F:metal ion binding"/>
    <property type="evidence" value="ECO:0007669"/>
    <property type="project" value="UniProtKB-UniRule"/>
</dbReference>
<dbReference type="CDD" id="cd00381">
    <property type="entry name" value="IMPDH"/>
    <property type="match status" value="1"/>
</dbReference>
<dbReference type="InterPro" id="IPR005990">
    <property type="entry name" value="IMP_DH"/>
</dbReference>
<evidence type="ECO:0000256" key="18">
    <source>
        <dbReference type="PIRSR" id="PIRSR000130-4"/>
    </source>
</evidence>
<gene>
    <name evidence="23" type="ORF">C2857_003152</name>
</gene>
<dbReference type="CDD" id="cd04601">
    <property type="entry name" value="CBS_pair_IMPDH"/>
    <property type="match status" value="1"/>
</dbReference>
<dbReference type="GO" id="GO:0006183">
    <property type="term" value="P:GTP biosynthetic process"/>
    <property type="evidence" value="ECO:0007669"/>
    <property type="project" value="TreeGrafter"/>
</dbReference>
<evidence type="ECO:0000256" key="21">
    <source>
        <dbReference type="RuleBase" id="RU003928"/>
    </source>
</evidence>
<proteinExistence type="inferred from homology"/>
<dbReference type="Pfam" id="PF00478">
    <property type="entry name" value="IMPDH"/>
    <property type="match status" value="1"/>
</dbReference>
<dbReference type="SMART" id="SM00116">
    <property type="entry name" value="CBS"/>
    <property type="match status" value="2"/>
</dbReference>
<evidence type="ECO:0000256" key="9">
    <source>
        <dbReference type="ARBA" id="ARBA00023002"/>
    </source>
</evidence>
<evidence type="ECO:0000313" key="24">
    <source>
        <dbReference type="Proteomes" id="UP000594364"/>
    </source>
</evidence>
<protein>
    <recommendedName>
        <fullName evidence="15 21">Inosine-5'-monophosphate dehydrogenase</fullName>
        <shortName evidence="15">IMP dehydrogenase</shortName>
        <shortName evidence="15">IMPD</shortName>
        <shortName evidence="15">IMPDH</shortName>
        <ecNumber evidence="15 21">1.1.1.205</ecNumber>
    </recommendedName>
</protein>
<keyword evidence="8 15" id="KW-0630">Potassium</keyword>
<keyword evidence="11 19" id="KW-0129">CBS domain</keyword>
<keyword evidence="9 15" id="KW-0560">Oxidoreductase</keyword>
<feature type="domain" description="CBS" evidence="22">
    <location>
        <begin position="193"/>
        <end position="249"/>
    </location>
</feature>
<feature type="binding site" description="in other chain" evidence="15 18">
    <location>
        <position position="344"/>
    </location>
    <ligand>
        <name>K(+)</name>
        <dbReference type="ChEBI" id="CHEBI:29103"/>
        <note>ligand shared between two tetrameric partners</note>
    </ligand>
</feature>
<feature type="binding site" evidence="15 17">
    <location>
        <begin position="287"/>
        <end position="289"/>
    </location>
    <ligand>
        <name>NAD(+)</name>
        <dbReference type="ChEBI" id="CHEBI:57540"/>
    </ligand>
</feature>
<feature type="binding site" evidence="15">
    <location>
        <position position="522"/>
    </location>
    <ligand>
        <name>K(+)</name>
        <dbReference type="ChEBI" id="CHEBI:29103"/>
        <note>ligand shared between two tetrameric partners</note>
    </ligand>
</feature>
<dbReference type="Pfam" id="PF00571">
    <property type="entry name" value="CBS"/>
    <property type="match status" value="2"/>
</dbReference>
<evidence type="ECO:0000256" key="7">
    <source>
        <dbReference type="ARBA" id="ARBA00022755"/>
    </source>
</evidence>
<evidence type="ECO:0000256" key="6">
    <source>
        <dbReference type="ARBA" id="ARBA00022749"/>
    </source>
</evidence>
<dbReference type="GO" id="GO:0005737">
    <property type="term" value="C:cytoplasm"/>
    <property type="evidence" value="ECO:0007669"/>
    <property type="project" value="UniProtKB-SubCell"/>
</dbReference>
<dbReference type="OrthoDB" id="416622at2759"/>
<dbReference type="EC" id="1.1.1.205" evidence="15 21"/>
<dbReference type="AlphaFoldDB" id="A0A7S9KNR4"/>
<dbReference type="GO" id="GO:0006177">
    <property type="term" value="P:GMP biosynthetic process"/>
    <property type="evidence" value="ECO:0007669"/>
    <property type="project" value="UniProtKB-UniRule"/>
</dbReference>
<dbReference type="Proteomes" id="UP000594364">
    <property type="component" value="Chromosome 2"/>
</dbReference>
<dbReference type="HAMAP" id="MF_01964">
    <property type="entry name" value="IMPDH"/>
    <property type="match status" value="1"/>
</dbReference>
<reference evidence="23 24" key="1">
    <citation type="journal article" date="2018" name="PLoS Genet.">
        <title>Repeat elements organise 3D genome structure and mediate transcription in the filamentous fungus Epichloe festucae.</title>
        <authorList>
            <person name="Winter D.J."/>
            <person name="Ganley A.R.D."/>
            <person name="Young C.A."/>
            <person name="Liachko I."/>
            <person name="Schardl C.L."/>
            <person name="Dupont P.Y."/>
            <person name="Berry D."/>
            <person name="Ram A."/>
            <person name="Scott B."/>
            <person name="Cox M.P."/>
        </authorList>
    </citation>
    <scope>NUCLEOTIDE SEQUENCE [LARGE SCALE GENOMIC DNA]</scope>
    <source>
        <strain evidence="23 24">Fl1</strain>
    </source>
</reference>
<sequence length="540" mass="57288">MAALTGFGAGKVLLDHTTALEVLNEYETRDGLDIHELMDTAKHGGLTYNDFLLMPGYIGFPASQVTLDSAVTKRITLKTPFVSSPMDTVTEHEMAIHMALQGGLGVIHHNCSPEAQADMVRMVKRYENGFILDPVVIDRNTTVGQAKALKEKWGFGGFPVTEDGKLGSKLLGIVTNRDLQFEDDADVPVANVMVTELVTAINGVTLVEANKILAKSKKGKLPIVDKDFNLVSMISRSDLTKNQHFPLASKVGDSKQLICAAAIGTRPEDKLRLKKLVEAGLDIVILDSSQGNSMYQIDMIKWIKNEFPGLDVIGGNVVTREQAASLIAAGVDGLRIGMGSGSACITQEVMAVGRPQAASVYSVSSFAARFGVPCIADGGVQNVGHIVKGLALGASTVMMGGLLAGTTESPGTSFVSREGKLVKAYRGMGSIDAMQDKKAGGGGKDSQKSNAGTARYFSEGDSVLVAQGVSGSVAHRGSINKFVPYLAAGLKHSMQDCGMKSLTELHEGAASGLVRFELRTASAQLEGNVNMETYEKKLYA</sequence>
<dbReference type="InterPro" id="IPR015875">
    <property type="entry name" value="IMP_DH/GMP_Rdtase_CS"/>
</dbReference>
<dbReference type="SUPFAM" id="SSF54631">
    <property type="entry name" value="CBS-domain pair"/>
    <property type="match status" value="1"/>
</dbReference>
<feature type="active site" description="Thioimidate intermediate" evidence="15 16">
    <location>
        <position position="344"/>
    </location>
</feature>
<evidence type="ECO:0000256" key="11">
    <source>
        <dbReference type="ARBA" id="ARBA00023122"/>
    </source>
</evidence>
<feature type="binding site" evidence="15">
    <location>
        <position position="342"/>
    </location>
    <ligand>
        <name>IMP</name>
        <dbReference type="ChEBI" id="CHEBI:58053"/>
    </ligand>
</feature>
<evidence type="ECO:0000256" key="14">
    <source>
        <dbReference type="ARBA" id="ARBA00062187"/>
    </source>
</evidence>
<evidence type="ECO:0000313" key="23">
    <source>
        <dbReference type="EMBL" id="QPG96091.1"/>
    </source>
</evidence>
<dbReference type="FunFam" id="3.20.20.70:FF:000007">
    <property type="entry name" value="Chromosome 19 SCAF14664, whole genome shotgun sequence"/>
    <property type="match status" value="1"/>
</dbReference>
<comment type="function">
    <text evidence="13">Catalyzes the conversion of inosine 5'-phosphate (IMP) to xanthosine 5'-phosphate (XMP), the first committed and rate-limiting step in the de novo synthesis of guanine nucleotides, and therefore plays an important role in the regulation of cell growth. Part of the gene cluster that mediates the biosynthesis of mycophenolic acid (MPA), the first isolated antibiotic natural product in the world. Does not play a role in the biosynthesis of MPA, but is involved in self resistance to MPA, since MPA acts as an inhibitor of IMP dehydrogenases.</text>
</comment>
<comment type="activity regulation">
    <text evidence="15">Mycophenolic acid (MPA) is a non-competitive inhibitor that prevents formation of the closed enzyme conformation by binding to the same site as the amobile flap. In contrast, mizoribine monophosphate (MZP) is a competitive inhibitor that induces the closed conformation. MPA is a potent inhibitor of mammalian IMPDHs but a poor inhibitor of the bacterial enzymes. MZP is a more potent inhibitor of bacterial IMPDH.</text>
</comment>
<evidence type="ECO:0000256" key="13">
    <source>
        <dbReference type="ARBA" id="ARBA00058020"/>
    </source>
</evidence>
<dbReference type="EMBL" id="CP031386">
    <property type="protein sequence ID" value="QPG96091.1"/>
    <property type="molecule type" value="Genomic_DNA"/>
</dbReference>
<feature type="binding site" evidence="15 17">
    <location>
        <begin position="337"/>
        <end position="339"/>
    </location>
    <ligand>
        <name>NAD(+)</name>
        <dbReference type="ChEBI" id="CHEBI:57540"/>
    </ligand>
</feature>
<dbReference type="Gene3D" id="3.20.20.70">
    <property type="entry name" value="Aldolase class I"/>
    <property type="match status" value="1"/>
</dbReference>
<keyword evidence="7 15" id="KW-0658">Purine biosynthesis</keyword>
<dbReference type="InterPro" id="IPR001093">
    <property type="entry name" value="IMP_DH_GMPRt"/>
</dbReference>
<keyword evidence="24" id="KW-1185">Reference proteome</keyword>
<evidence type="ECO:0000256" key="17">
    <source>
        <dbReference type="PIRSR" id="PIRSR000130-3"/>
    </source>
</evidence>
<feature type="binding site" description="in other chain" evidence="15 18">
    <location>
        <position position="341"/>
    </location>
    <ligand>
        <name>K(+)</name>
        <dbReference type="ChEBI" id="CHEBI:29103"/>
        <note>ligand shared between two tetrameric partners</note>
    </ligand>
</feature>
<keyword evidence="10 15" id="KW-0520">NAD</keyword>
<dbReference type="NCBIfam" id="TIGR01302">
    <property type="entry name" value="IMP_dehydrog"/>
    <property type="match status" value="1"/>
</dbReference>
<dbReference type="InterPro" id="IPR046342">
    <property type="entry name" value="CBS_dom_sf"/>
</dbReference>
<evidence type="ECO:0000256" key="8">
    <source>
        <dbReference type="ARBA" id="ARBA00022958"/>
    </source>
</evidence>
<dbReference type="SMART" id="SM01240">
    <property type="entry name" value="IMPDH"/>
    <property type="match status" value="1"/>
</dbReference>
<evidence type="ECO:0000256" key="1">
    <source>
        <dbReference type="ARBA" id="ARBA00001958"/>
    </source>
</evidence>
<comment type="similarity">
    <text evidence="3 15 20">Belongs to the IMPDH/GMPR family.</text>
</comment>
<dbReference type="InterPro" id="IPR000644">
    <property type="entry name" value="CBS_dom"/>
</dbReference>
<comment type="catalytic activity">
    <reaction evidence="12 15 21">
        <text>IMP + NAD(+) + H2O = XMP + NADH + H(+)</text>
        <dbReference type="Rhea" id="RHEA:11708"/>
        <dbReference type="ChEBI" id="CHEBI:15377"/>
        <dbReference type="ChEBI" id="CHEBI:15378"/>
        <dbReference type="ChEBI" id="CHEBI:57464"/>
        <dbReference type="ChEBI" id="CHEBI:57540"/>
        <dbReference type="ChEBI" id="CHEBI:57945"/>
        <dbReference type="ChEBI" id="CHEBI:58053"/>
        <dbReference type="EC" id="1.1.1.205"/>
    </reaction>
</comment>
<organism evidence="23 24">
    <name type="scientific">Epichloe festucae (strain Fl1)</name>
    <dbReference type="NCBI Taxonomy" id="877507"/>
    <lineage>
        <taxon>Eukaryota</taxon>
        <taxon>Fungi</taxon>
        <taxon>Dikarya</taxon>
        <taxon>Ascomycota</taxon>
        <taxon>Pezizomycotina</taxon>
        <taxon>Sordariomycetes</taxon>
        <taxon>Hypocreomycetidae</taxon>
        <taxon>Hypocreales</taxon>
        <taxon>Clavicipitaceae</taxon>
        <taxon>Epichloe</taxon>
    </lineage>
</organism>
<dbReference type="GO" id="GO:0003938">
    <property type="term" value="F:IMP dehydrogenase activity"/>
    <property type="evidence" value="ECO:0007669"/>
    <property type="project" value="UniProtKB-UniRule"/>
</dbReference>
<feature type="binding site" evidence="15">
    <location>
        <begin position="400"/>
        <end position="401"/>
    </location>
    <ligand>
        <name>IMP</name>
        <dbReference type="ChEBI" id="CHEBI:58053"/>
    </ligand>
</feature>
<evidence type="ECO:0000259" key="22">
    <source>
        <dbReference type="PROSITE" id="PS51371"/>
    </source>
</evidence>
<evidence type="ECO:0000256" key="5">
    <source>
        <dbReference type="ARBA" id="ARBA00022723"/>
    </source>
</evidence>
<dbReference type="PANTHER" id="PTHR11911">
    <property type="entry name" value="INOSINE-5-MONOPHOSPHATE DEHYDROGENASE RELATED"/>
    <property type="match status" value="1"/>
</dbReference>
<evidence type="ECO:0000256" key="10">
    <source>
        <dbReference type="ARBA" id="ARBA00023027"/>
    </source>
</evidence>
<evidence type="ECO:0000256" key="12">
    <source>
        <dbReference type="ARBA" id="ARBA00048028"/>
    </source>
</evidence>
<dbReference type="GO" id="GO:0000166">
    <property type="term" value="F:nucleotide binding"/>
    <property type="evidence" value="ECO:0007669"/>
    <property type="project" value="UniProtKB-UniRule"/>
</dbReference>
<keyword evidence="6 15" id="KW-0332">GMP biosynthesis</keyword>
<feature type="binding site" evidence="15">
    <location>
        <begin position="377"/>
        <end position="379"/>
    </location>
    <ligand>
        <name>IMP</name>
        <dbReference type="ChEBI" id="CHEBI:58053"/>
    </ligand>
</feature>
<comment type="pathway">
    <text evidence="15 21">Purine metabolism; XMP biosynthesis via de novo pathway; XMP from IMP: step 1/1.</text>
</comment>